<evidence type="ECO:0000256" key="6">
    <source>
        <dbReference type="ARBA" id="ARBA00023136"/>
    </source>
</evidence>
<dbReference type="RefSeq" id="WP_051498639.1">
    <property type="nucleotide sequence ID" value="NZ_DF238840.1"/>
</dbReference>
<feature type="transmembrane region" description="Helical" evidence="7">
    <location>
        <begin position="158"/>
        <end position="178"/>
    </location>
</feature>
<name>A0A0S6UAM0_NEOTH</name>
<comment type="subcellular location">
    <subcellularLocation>
        <location evidence="7">Cell membrane</location>
        <topology evidence="7">Multi-pass membrane protein</topology>
    </subcellularLocation>
</comment>
<dbReference type="PANTHER" id="PTHR30589">
    <property type="entry name" value="PROLIPOPROTEIN DIACYLGLYCERYL TRANSFERASE"/>
    <property type="match status" value="1"/>
</dbReference>
<comment type="function">
    <text evidence="7">Catalyzes the transfer of the diacylglyceryl group from phosphatidylglycerol to the sulfhydryl group of the N-terminal cysteine of a prolipoprotein, the first step in the formation of mature lipoproteins.</text>
</comment>
<keyword evidence="8" id="KW-0449">Lipoprotein</keyword>
<evidence type="ECO:0000256" key="2">
    <source>
        <dbReference type="ARBA" id="ARBA00022475"/>
    </source>
</evidence>
<proteinExistence type="inferred from homology"/>
<dbReference type="GO" id="GO:0042158">
    <property type="term" value="P:lipoprotein biosynthetic process"/>
    <property type="evidence" value="ECO:0007669"/>
    <property type="project" value="UniProtKB-UniRule"/>
</dbReference>
<comment type="similarity">
    <text evidence="1 7">Belongs to the Lgt family.</text>
</comment>
<comment type="pathway">
    <text evidence="7">Protein modification; lipoprotein biosynthesis (diacylglyceryl transfer).</text>
</comment>
<gene>
    <name evidence="7" type="primary">lgt</name>
    <name evidence="8" type="ORF">MTY_1484</name>
</gene>
<dbReference type="Pfam" id="PF01790">
    <property type="entry name" value="LGT"/>
    <property type="match status" value="1"/>
</dbReference>
<evidence type="ECO:0000313" key="8">
    <source>
        <dbReference type="EMBL" id="GAF26145.1"/>
    </source>
</evidence>
<protein>
    <recommendedName>
        <fullName evidence="7">Phosphatidylglycerol--prolipoprotein diacylglyceryl transferase</fullName>
        <ecNumber evidence="7">2.5.1.145</ecNumber>
    </recommendedName>
</protein>
<organism evidence="8">
    <name type="scientific">Moorella thermoacetica Y72</name>
    <dbReference type="NCBI Taxonomy" id="1325331"/>
    <lineage>
        <taxon>Bacteria</taxon>
        <taxon>Bacillati</taxon>
        <taxon>Bacillota</taxon>
        <taxon>Clostridia</taxon>
        <taxon>Neomoorellales</taxon>
        <taxon>Neomoorellaceae</taxon>
        <taxon>Neomoorella</taxon>
    </lineage>
</organism>
<dbReference type="HAMAP" id="MF_01147">
    <property type="entry name" value="Lgt"/>
    <property type="match status" value="1"/>
</dbReference>
<keyword evidence="6 7" id="KW-0472">Membrane</keyword>
<dbReference type="AlphaFoldDB" id="A0A0S6UAM0"/>
<sequence length="266" mass="30435">MNLLVDLNPIAFHLGPLAVRWYGIFMALSFLVGSWYLYREGLRRGLDEDFLLNLAIIVIISGVIGARLVFVLANYPGWFLTDRLQILKIYEGGLSWHGGLLGGFLAGWLYARSKRVDVNQLADMVIPGLAFGYFLVRIANIFNQEVLGRPTDFWFGRWPAQLIGSAIGLILLARYFYVQSKNPPSGYQFWSFIFYHQILRAVIEESVRDNPLSVLGYVVPHWGLGFFTLTQVTTPPILILAYYFMWRSRRLGRGGQDSYRLDLTPR</sequence>
<dbReference type="PANTHER" id="PTHR30589:SF0">
    <property type="entry name" value="PHOSPHATIDYLGLYCEROL--PROLIPOPROTEIN DIACYLGLYCERYL TRANSFERASE"/>
    <property type="match status" value="1"/>
</dbReference>
<keyword evidence="5 7" id="KW-1133">Transmembrane helix</keyword>
<feature type="transmembrane region" description="Helical" evidence="7">
    <location>
        <begin position="93"/>
        <end position="111"/>
    </location>
</feature>
<dbReference type="GeneID" id="45616498"/>
<dbReference type="EMBL" id="DF238840">
    <property type="protein sequence ID" value="GAF26145.1"/>
    <property type="molecule type" value="Genomic_DNA"/>
</dbReference>
<feature type="transmembrane region" description="Helical" evidence="7">
    <location>
        <begin position="118"/>
        <end position="138"/>
    </location>
</feature>
<keyword evidence="2 7" id="KW-1003">Cell membrane</keyword>
<comment type="catalytic activity">
    <reaction evidence="7">
        <text>L-cysteinyl-[prolipoprotein] + a 1,2-diacyl-sn-glycero-3-phospho-(1'-sn-glycerol) = an S-1,2-diacyl-sn-glyceryl-L-cysteinyl-[prolipoprotein] + sn-glycerol 1-phosphate + H(+)</text>
        <dbReference type="Rhea" id="RHEA:56712"/>
        <dbReference type="Rhea" id="RHEA-COMP:14679"/>
        <dbReference type="Rhea" id="RHEA-COMP:14680"/>
        <dbReference type="ChEBI" id="CHEBI:15378"/>
        <dbReference type="ChEBI" id="CHEBI:29950"/>
        <dbReference type="ChEBI" id="CHEBI:57685"/>
        <dbReference type="ChEBI" id="CHEBI:64716"/>
        <dbReference type="ChEBI" id="CHEBI:140658"/>
        <dbReference type="EC" id="2.5.1.145"/>
    </reaction>
</comment>
<reference evidence="8" key="1">
    <citation type="journal article" date="2014" name="Gene">
        <title>Genome-guided analysis of transformation efficiency and carbon dioxide assimilation by Moorella thermoacetica Y72.</title>
        <authorList>
            <person name="Tsukahara K."/>
            <person name="Kita A."/>
            <person name="Nakashimada Y."/>
            <person name="Hoshino T."/>
            <person name="Murakami K."/>
        </authorList>
    </citation>
    <scope>NUCLEOTIDE SEQUENCE [LARGE SCALE GENOMIC DNA]</scope>
    <source>
        <strain evidence="8">Y72</strain>
    </source>
</reference>
<feature type="binding site" evidence="7">
    <location>
        <position position="137"/>
    </location>
    <ligand>
        <name>a 1,2-diacyl-sn-glycero-3-phospho-(1'-sn-glycerol)</name>
        <dbReference type="ChEBI" id="CHEBI:64716"/>
    </ligand>
</feature>
<feature type="transmembrane region" description="Helical" evidence="7">
    <location>
        <begin position="223"/>
        <end position="244"/>
    </location>
</feature>
<dbReference type="InterPro" id="IPR001640">
    <property type="entry name" value="Lgt"/>
</dbReference>
<feature type="transmembrane region" description="Helical" evidence="7">
    <location>
        <begin position="185"/>
        <end position="203"/>
    </location>
</feature>
<evidence type="ECO:0000256" key="4">
    <source>
        <dbReference type="ARBA" id="ARBA00022692"/>
    </source>
</evidence>
<dbReference type="GO" id="GO:0005886">
    <property type="term" value="C:plasma membrane"/>
    <property type="evidence" value="ECO:0007669"/>
    <property type="project" value="UniProtKB-SubCell"/>
</dbReference>
<evidence type="ECO:0000256" key="7">
    <source>
        <dbReference type="HAMAP-Rule" id="MF_01147"/>
    </source>
</evidence>
<dbReference type="UniPathway" id="UPA00664"/>
<feature type="transmembrane region" description="Helical" evidence="7">
    <location>
        <begin position="20"/>
        <end position="38"/>
    </location>
</feature>
<dbReference type="Proteomes" id="UP000063718">
    <property type="component" value="Unassembled WGS sequence"/>
</dbReference>
<dbReference type="NCBIfam" id="NF000779">
    <property type="entry name" value="PRK00052.3-5"/>
    <property type="match status" value="1"/>
</dbReference>
<evidence type="ECO:0000256" key="3">
    <source>
        <dbReference type="ARBA" id="ARBA00022679"/>
    </source>
</evidence>
<evidence type="ECO:0000256" key="1">
    <source>
        <dbReference type="ARBA" id="ARBA00007150"/>
    </source>
</evidence>
<feature type="transmembrane region" description="Helical" evidence="7">
    <location>
        <begin position="50"/>
        <end position="73"/>
    </location>
</feature>
<evidence type="ECO:0000256" key="5">
    <source>
        <dbReference type="ARBA" id="ARBA00022989"/>
    </source>
</evidence>
<keyword evidence="4 7" id="KW-0812">Transmembrane</keyword>
<keyword evidence="3 7" id="KW-0808">Transferase</keyword>
<dbReference type="EC" id="2.5.1.145" evidence="7"/>
<dbReference type="GO" id="GO:0008961">
    <property type="term" value="F:phosphatidylglycerol-prolipoprotein diacylglyceryl transferase activity"/>
    <property type="evidence" value="ECO:0007669"/>
    <property type="project" value="UniProtKB-UniRule"/>
</dbReference>
<accession>A0A0S6UAM0</accession>